<keyword evidence="4" id="KW-0804">Transcription</keyword>
<dbReference type="InterPro" id="IPR000847">
    <property type="entry name" value="LysR_HTH_N"/>
</dbReference>
<dbReference type="PROSITE" id="PS50931">
    <property type="entry name" value="HTH_LYSR"/>
    <property type="match status" value="1"/>
</dbReference>
<evidence type="ECO:0000313" key="6">
    <source>
        <dbReference type="EMBL" id="MFA0809803.1"/>
    </source>
</evidence>
<dbReference type="Pfam" id="PF03466">
    <property type="entry name" value="LysR_substrate"/>
    <property type="match status" value="1"/>
</dbReference>
<evidence type="ECO:0000313" key="7">
    <source>
        <dbReference type="Proteomes" id="UP001569428"/>
    </source>
</evidence>
<gene>
    <name evidence="6" type="ORF">ACCI49_02630</name>
</gene>
<dbReference type="InterPro" id="IPR036390">
    <property type="entry name" value="WH_DNA-bd_sf"/>
</dbReference>
<dbReference type="PANTHER" id="PTHR30537:SF21">
    <property type="entry name" value="HTH-TYPE TRANSCRIPTIONAL REGULATOR SINR-RELATED"/>
    <property type="match status" value="1"/>
</dbReference>
<dbReference type="RefSeq" id="WP_371837419.1">
    <property type="nucleotide sequence ID" value="NZ_JBGMEK010000003.1"/>
</dbReference>
<keyword evidence="2" id="KW-0805">Transcription regulation</keyword>
<dbReference type="SUPFAM" id="SSF46785">
    <property type="entry name" value="Winged helix' DNA-binding domain"/>
    <property type="match status" value="1"/>
</dbReference>
<evidence type="ECO:0000256" key="3">
    <source>
        <dbReference type="ARBA" id="ARBA00023125"/>
    </source>
</evidence>
<dbReference type="CDD" id="cd08422">
    <property type="entry name" value="PBP2_CrgA_like"/>
    <property type="match status" value="1"/>
</dbReference>
<dbReference type="Gene3D" id="1.10.10.10">
    <property type="entry name" value="Winged helix-like DNA-binding domain superfamily/Winged helix DNA-binding domain"/>
    <property type="match status" value="1"/>
</dbReference>
<sequence>MLIEDLEVILKVAEFRSITAAAASLNMRTATASAAIKRVESALGADLFIRTTRQLRLSGAGERFIPKCEEALVMLDLARQDLKEEGADISGDLRIGVSSDLGRNLVAPWLDEFQELHPGINLKVNISDSQVDFYRDPVDIALRYGPPGDASLYGFKICDVPRLLCAAPGYLDRQGVPCNPDDLKSHNGLFYQLHDIVHSVWEFSRAGAVFKVRMNGNRSSNDGDLVRRWCVAGKGLAIKSTLDMSSDLLEGKVLAVMPDYLPKETELWLVCPGRQSITPAVRLVRDTFRSKCAEILQQLISKKIIPKDSIEKADLEC</sequence>
<comment type="similarity">
    <text evidence="1">Belongs to the LysR transcriptional regulatory family.</text>
</comment>
<dbReference type="Gene3D" id="3.40.190.290">
    <property type="match status" value="1"/>
</dbReference>
<dbReference type="EMBL" id="JBGMEK010000003">
    <property type="protein sequence ID" value="MFA0809803.1"/>
    <property type="molecule type" value="Genomic_DNA"/>
</dbReference>
<evidence type="ECO:0000256" key="1">
    <source>
        <dbReference type="ARBA" id="ARBA00009437"/>
    </source>
</evidence>
<protein>
    <submittedName>
        <fullName evidence="6">LysR substrate-binding domain-containing protein</fullName>
    </submittedName>
</protein>
<proteinExistence type="inferred from homology"/>
<dbReference type="InterPro" id="IPR058163">
    <property type="entry name" value="LysR-type_TF_proteobact-type"/>
</dbReference>
<accession>A0ABV4NVP5</accession>
<feature type="domain" description="HTH lysR-type" evidence="5">
    <location>
        <begin position="1"/>
        <end position="58"/>
    </location>
</feature>
<evidence type="ECO:0000259" key="5">
    <source>
        <dbReference type="PROSITE" id="PS50931"/>
    </source>
</evidence>
<dbReference type="InterPro" id="IPR036388">
    <property type="entry name" value="WH-like_DNA-bd_sf"/>
</dbReference>
<dbReference type="Pfam" id="PF00126">
    <property type="entry name" value="HTH_1"/>
    <property type="match status" value="1"/>
</dbReference>
<dbReference type="InterPro" id="IPR005119">
    <property type="entry name" value="LysR_subst-bd"/>
</dbReference>
<evidence type="ECO:0000256" key="4">
    <source>
        <dbReference type="ARBA" id="ARBA00023163"/>
    </source>
</evidence>
<keyword evidence="7" id="KW-1185">Reference proteome</keyword>
<comment type="caution">
    <text evidence="6">The sequence shown here is derived from an EMBL/GenBank/DDBJ whole genome shotgun (WGS) entry which is preliminary data.</text>
</comment>
<name>A0ABV4NVP5_9GAMM</name>
<organism evidence="6 7">
    <name type="scientific">Microbulbifer epialgicus</name>
    <dbReference type="NCBI Taxonomy" id="393907"/>
    <lineage>
        <taxon>Bacteria</taxon>
        <taxon>Pseudomonadati</taxon>
        <taxon>Pseudomonadota</taxon>
        <taxon>Gammaproteobacteria</taxon>
        <taxon>Cellvibrionales</taxon>
        <taxon>Microbulbiferaceae</taxon>
        <taxon>Microbulbifer</taxon>
    </lineage>
</organism>
<evidence type="ECO:0000256" key="2">
    <source>
        <dbReference type="ARBA" id="ARBA00023015"/>
    </source>
</evidence>
<dbReference type="PANTHER" id="PTHR30537">
    <property type="entry name" value="HTH-TYPE TRANSCRIPTIONAL REGULATOR"/>
    <property type="match status" value="1"/>
</dbReference>
<dbReference type="Proteomes" id="UP001569428">
    <property type="component" value="Unassembled WGS sequence"/>
</dbReference>
<reference evidence="6 7" key="1">
    <citation type="submission" date="2024-08" db="EMBL/GenBank/DDBJ databases">
        <authorList>
            <person name="Ishaq N."/>
        </authorList>
    </citation>
    <scope>NUCLEOTIDE SEQUENCE [LARGE SCALE GENOMIC DNA]</scope>
    <source>
        <strain evidence="6 7">DSM 18651</strain>
    </source>
</reference>
<keyword evidence="3" id="KW-0238">DNA-binding</keyword>
<dbReference type="SUPFAM" id="SSF53850">
    <property type="entry name" value="Periplasmic binding protein-like II"/>
    <property type="match status" value="1"/>
</dbReference>